<dbReference type="AlphaFoldDB" id="A0A4P7L6L3"/>
<dbReference type="OrthoDB" id="9810556at2"/>
<dbReference type="InterPro" id="IPR000620">
    <property type="entry name" value="EamA_dom"/>
</dbReference>
<feature type="transmembrane region" description="Helical" evidence="5">
    <location>
        <begin position="36"/>
        <end position="54"/>
    </location>
</feature>
<dbReference type="InterPro" id="IPR037185">
    <property type="entry name" value="EmrE-like"/>
</dbReference>
<feature type="transmembrane region" description="Helical" evidence="5">
    <location>
        <begin position="180"/>
        <end position="204"/>
    </location>
</feature>
<evidence type="ECO:0000313" key="7">
    <source>
        <dbReference type="EMBL" id="QBY50835.1"/>
    </source>
</evidence>
<evidence type="ECO:0000256" key="1">
    <source>
        <dbReference type="ARBA" id="ARBA00004141"/>
    </source>
</evidence>
<evidence type="ECO:0000259" key="6">
    <source>
        <dbReference type="Pfam" id="PF00892"/>
    </source>
</evidence>
<dbReference type="PANTHER" id="PTHR32322">
    <property type="entry name" value="INNER MEMBRANE TRANSPORTER"/>
    <property type="match status" value="1"/>
</dbReference>
<accession>A0A4P7L6L3</accession>
<keyword evidence="4 5" id="KW-0472">Membrane</keyword>
<proteinExistence type="predicted"/>
<protein>
    <submittedName>
        <fullName evidence="7">EamA/RhaT family transporter</fullName>
    </submittedName>
</protein>
<keyword evidence="3 5" id="KW-1133">Transmembrane helix</keyword>
<organism evidence="7 8">
    <name type="scientific">Cupriavidus oxalaticus</name>
    <dbReference type="NCBI Taxonomy" id="96344"/>
    <lineage>
        <taxon>Bacteria</taxon>
        <taxon>Pseudomonadati</taxon>
        <taxon>Pseudomonadota</taxon>
        <taxon>Betaproteobacteria</taxon>
        <taxon>Burkholderiales</taxon>
        <taxon>Burkholderiaceae</taxon>
        <taxon>Cupriavidus</taxon>
    </lineage>
</organism>
<feature type="transmembrane region" description="Helical" evidence="5">
    <location>
        <begin position="66"/>
        <end position="89"/>
    </location>
</feature>
<feature type="domain" description="EamA" evidence="6">
    <location>
        <begin position="149"/>
        <end position="289"/>
    </location>
</feature>
<feature type="domain" description="EamA" evidence="6">
    <location>
        <begin position="9"/>
        <end position="136"/>
    </location>
</feature>
<dbReference type="Gene3D" id="1.10.3730.20">
    <property type="match status" value="1"/>
</dbReference>
<name>A0A4P7L6L3_9BURK</name>
<dbReference type="SUPFAM" id="SSF103481">
    <property type="entry name" value="Multidrug resistance efflux transporter EmrE"/>
    <property type="match status" value="2"/>
</dbReference>
<evidence type="ECO:0000256" key="4">
    <source>
        <dbReference type="ARBA" id="ARBA00023136"/>
    </source>
</evidence>
<feature type="transmembrane region" description="Helical" evidence="5">
    <location>
        <begin position="216"/>
        <end position="236"/>
    </location>
</feature>
<dbReference type="KEGG" id="cox:E0W60_06590"/>
<sequence>MKPADLARLLTLAAIWGASFLFIRIGAPVLGPMPAAFVRVLVAAITLAVCLPLLGLRWDMRAKWPAVLTLGVINSGIPFAMYAVAALWLPAGYSAVFNAMTPLMGVVIGALAFSERLTRAKALGVMLGVAGVAVLTRTGPVAFSTELLLGALACLVATACYGLSGFLARRWITQRGGLDSRLVAAGSMVGATLFLLPFCAAALWRHNTLPEAGAGVWWAMAGLGVLCTALAYILYYRLIADLGPVRSLTVTFLIPPFGMVWGALFLGEALSWAHAAGGALIGLAVWLVLRPVMADVPAAAAVGMPAKR</sequence>
<keyword evidence="2 5" id="KW-0812">Transmembrane</keyword>
<reference evidence="7 8" key="1">
    <citation type="submission" date="2019-03" db="EMBL/GenBank/DDBJ databases">
        <title>Efficiently degradation of phenoxyalkanoic acid herbicides by Cupriavidus oxalaticus strain X32.</title>
        <authorList>
            <person name="Sheng X."/>
        </authorList>
    </citation>
    <scope>NUCLEOTIDE SEQUENCE [LARGE SCALE GENOMIC DNA]</scope>
    <source>
        <strain evidence="7 8">X32</strain>
    </source>
</reference>
<feature type="transmembrane region" description="Helical" evidence="5">
    <location>
        <begin position="9"/>
        <end position="30"/>
    </location>
</feature>
<dbReference type="Proteomes" id="UP000295294">
    <property type="component" value="Chromosome 1"/>
</dbReference>
<comment type="subcellular location">
    <subcellularLocation>
        <location evidence="1">Membrane</location>
        <topology evidence="1">Multi-pass membrane protein</topology>
    </subcellularLocation>
</comment>
<evidence type="ECO:0000256" key="3">
    <source>
        <dbReference type="ARBA" id="ARBA00022989"/>
    </source>
</evidence>
<dbReference type="RefSeq" id="WP_135703419.1">
    <property type="nucleotide sequence ID" value="NZ_CP038634.1"/>
</dbReference>
<feature type="transmembrane region" description="Helical" evidence="5">
    <location>
        <begin position="125"/>
        <end position="143"/>
    </location>
</feature>
<dbReference type="InterPro" id="IPR050638">
    <property type="entry name" value="AA-Vitamin_Transporters"/>
</dbReference>
<feature type="transmembrane region" description="Helical" evidence="5">
    <location>
        <begin position="248"/>
        <end position="266"/>
    </location>
</feature>
<dbReference type="GO" id="GO:0016020">
    <property type="term" value="C:membrane"/>
    <property type="evidence" value="ECO:0007669"/>
    <property type="project" value="UniProtKB-SubCell"/>
</dbReference>
<dbReference type="PANTHER" id="PTHR32322:SF9">
    <property type="entry name" value="AMINO-ACID METABOLITE EFFLUX PUMP-RELATED"/>
    <property type="match status" value="1"/>
</dbReference>
<feature type="transmembrane region" description="Helical" evidence="5">
    <location>
        <begin position="149"/>
        <end position="168"/>
    </location>
</feature>
<feature type="transmembrane region" description="Helical" evidence="5">
    <location>
        <begin position="272"/>
        <end position="289"/>
    </location>
</feature>
<dbReference type="Pfam" id="PF00892">
    <property type="entry name" value="EamA"/>
    <property type="match status" value="2"/>
</dbReference>
<feature type="transmembrane region" description="Helical" evidence="5">
    <location>
        <begin position="95"/>
        <end position="113"/>
    </location>
</feature>
<dbReference type="EMBL" id="CP038634">
    <property type="protein sequence ID" value="QBY50835.1"/>
    <property type="molecule type" value="Genomic_DNA"/>
</dbReference>
<evidence type="ECO:0000313" key="8">
    <source>
        <dbReference type="Proteomes" id="UP000295294"/>
    </source>
</evidence>
<evidence type="ECO:0000256" key="5">
    <source>
        <dbReference type="SAM" id="Phobius"/>
    </source>
</evidence>
<evidence type="ECO:0000256" key="2">
    <source>
        <dbReference type="ARBA" id="ARBA00022692"/>
    </source>
</evidence>
<gene>
    <name evidence="7" type="ORF">E0W60_06590</name>
</gene>